<sequence>PNPTSTYSLCKPNPTSTQSLCNPNPTSTHDWVSRTHLPAYFLITTTISLL</sequence>
<dbReference type="AlphaFoldDB" id="A0A9P4HBJ2"/>
<dbReference type="Proteomes" id="UP000799777">
    <property type="component" value="Unassembled WGS sequence"/>
</dbReference>
<feature type="non-terminal residue" evidence="1">
    <location>
        <position position="1"/>
    </location>
</feature>
<evidence type="ECO:0000313" key="2">
    <source>
        <dbReference type="Proteomes" id="UP000799777"/>
    </source>
</evidence>
<accession>A0A9P4HBJ2</accession>
<protein>
    <submittedName>
        <fullName evidence="1">Uncharacterized protein</fullName>
    </submittedName>
</protein>
<name>A0A9P4HBJ2_9PLEO</name>
<proteinExistence type="predicted"/>
<organism evidence="1 2">
    <name type="scientific">Setomelanomma holmii</name>
    <dbReference type="NCBI Taxonomy" id="210430"/>
    <lineage>
        <taxon>Eukaryota</taxon>
        <taxon>Fungi</taxon>
        <taxon>Dikarya</taxon>
        <taxon>Ascomycota</taxon>
        <taxon>Pezizomycotina</taxon>
        <taxon>Dothideomycetes</taxon>
        <taxon>Pleosporomycetidae</taxon>
        <taxon>Pleosporales</taxon>
        <taxon>Pleosporineae</taxon>
        <taxon>Phaeosphaeriaceae</taxon>
        <taxon>Setomelanomma</taxon>
    </lineage>
</organism>
<reference evidence="1" key="1">
    <citation type="journal article" date="2020" name="Stud. Mycol.">
        <title>101 Dothideomycetes genomes: a test case for predicting lifestyles and emergence of pathogens.</title>
        <authorList>
            <person name="Haridas S."/>
            <person name="Albert R."/>
            <person name="Binder M."/>
            <person name="Bloem J."/>
            <person name="Labutti K."/>
            <person name="Salamov A."/>
            <person name="Andreopoulos B."/>
            <person name="Baker S."/>
            <person name="Barry K."/>
            <person name="Bills G."/>
            <person name="Bluhm B."/>
            <person name="Cannon C."/>
            <person name="Castanera R."/>
            <person name="Culley D."/>
            <person name="Daum C."/>
            <person name="Ezra D."/>
            <person name="Gonzalez J."/>
            <person name="Henrissat B."/>
            <person name="Kuo A."/>
            <person name="Liang C."/>
            <person name="Lipzen A."/>
            <person name="Lutzoni F."/>
            <person name="Magnuson J."/>
            <person name="Mondo S."/>
            <person name="Nolan M."/>
            <person name="Ohm R."/>
            <person name="Pangilinan J."/>
            <person name="Park H.-J."/>
            <person name="Ramirez L."/>
            <person name="Alfaro M."/>
            <person name="Sun H."/>
            <person name="Tritt A."/>
            <person name="Yoshinaga Y."/>
            <person name="Zwiers L.-H."/>
            <person name="Turgeon B."/>
            <person name="Goodwin S."/>
            <person name="Spatafora J."/>
            <person name="Crous P."/>
            <person name="Grigoriev I."/>
        </authorList>
    </citation>
    <scope>NUCLEOTIDE SEQUENCE</scope>
    <source>
        <strain evidence="1">CBS 110217</strain>
    </source>
</reference>
<keyword evidence="2" id="KW-1185">Reference proteome</keyword>
<evidence type="ECO:0000313" key="1">
    <source>
        <dbReference type="EMBL" id="KAF2031573.1"/>
    </source>
</evidence>
<gene>
    <name evidence="1" type="ORF">EK21DRAFT_63029</name>
</gene>
<dbReference type="EMBL" id="ML978180">
    <property type="protein sequence ID" value="KAF2031573.1"/>
    <property type="molecule type" value="Genomic_DNA"/>
</dbReference>
<comment type="caution">
    <text evidence="1">The sequence shown here is derived from an EMBL/GenBank/DDBJ whole genome shotgun (WGS) entry which is preliminary data.</text>
</comment>